<reference evidence="9 10" key="1">
    <citation type="submission" date="2023-05" db="EMBL/GenBank/DDBJ databases">
        <title>A 100% complete, gapless, phased diploid assembly of the Scenedesmus obliquus UTEX 3031 genome.</title>
        <authorList>
            <person name="Biondi T.C."/>
            <person name="Hanschen E.R."/>
            <person name="Kwon T."/>
            <person name="Eng W."/>
            <person name="Kruse C.P.S."/>
            <person name="Koehler S.I."/>
            <person name="Kunde Y."/>
            <person name="Gleasner C.D."/>
            <person name="You Mak K.T."/>
            <person name="Polle J."/>
            <person name="Hovde B.T."/>
            <person name="Starkenburg S.R."/>
        </authorList>
    </citation>
    <scope>NUCLEOTIDE SEQUENCE [LARGE SCALE GENOMIC DNA]</scope>
    <source>
        <strain evidence="9 10">DOE0152z</strain>
    </source>
</reference>
<proteinExistence type="inferred from homology"/>
<keyword evidence="7" id="KW-0539">Nucleus</keyword>
<evidence type="ECO:0000256" key="4">
    <source>
        <dbReference type="ARBA" id="ARBA00022574"/>
    </source>
</evidence>
<evidence type="ECO:0000256" key="6">
    <source>
        <dbReference type="ARBA" id="ARBA00022927"/>
    </source>
</evidence>
<dbReference type="EMBL" id="CP126216">
    <property type="protein sequence ID" value="WIA18026.1"/>
    <property type="molecule type" value="Genomic_DNA"/>
</dbReference>
<evidence type="ECO:0000313" key="10">
    <source>
        <dbReference type="Proteomes" id="UP001244341"/>
    </source>
</evidence>
<keyword evidence="6" id="KW-0653">Protein transport</keyword>
<dbReference type="InterPro" id="IPR036322">
    <property type="entry name" value="WD40_repeat_dom_sf"/>
</dbReference>
<evidence type="ECO:0000256" key="2">
    <source>
        <dbReference type="ARBA" id="ARBA00010102"/>
    </source>
</evidence>
<keyword evidence="10" id="KW-1185">Reference proteome</keyword>
<protein>
    <recommendedName>
        <fullName evidence="11">Anaphase-promoting complex subunit 4 WD40 domain-containing protein</fullName>
    </recommendedName>
</protein>
<dbReference type="InterPro" id="IPR001680">
    <property type="entry name" value="WD40_rpt"/>
</dbReference>
<dbReference type="SMART" id="SM00320">
    <property type="entry name" value="WD40"/>
    <property type="match status" value="2"/>
</dbReference>
<dbReference type="SUPFAM" id="SSF50978">
    <property type="entry name" value="WD40 repeat-like"/>
    <property type="match status" value="1"/>
</dbReference>
<dbReference type="PANTHER" id="PTHR11024">
    <property type="entry name" value="NUCLEAR PORE COMPLEX PROTEIN SEC13 / SEH1 FAMILY MEMBER"/>
    <property type="match status" value="1"/>
</dbReference>
<organism evidence="9 10">
    <name type="scientific">Tetradesmus obliquus</name>
    <name type="common">Green alga</name>
    <name type="synonym">Acutodesmus obliquus</name>
    <dbReference type="NCBI Taxonomy" id="3088"/>
    <lineage>
        <taxon>Eukaryota</taxon>
        <taxon>Viridiplantae</taxon>
        <taxon>Chlorophyta</taxon>
        <taxon>core chlorophytes</taxon>
        <taxon>Chlorophyceae</taxon>
        <taxon>CS clade</taxon>
        <taxon>Sphaeropleales</taxon>
        <taxon>Scenedesmaceae</taxon>
        <taxon>Tetradesmus</taxon>
    </lineage>
</organism>
<sequence length="389" mass="41317">MHQGSRTCQISSEGAVLDACYTLAGDKVATCSSTGAIQVWSCETSEASWDLLHVEELPDQPTLLAWCHPEHGQVLAVGTSSGTVHILQGPPPSSSSTSSSSENGNSSSQQQHSREGWGVTGKLPRGQGAVSALAFAPRQQGLVLAVGYSSSPAAAARLGSSLGSSSSVLLFEAAGVVRQQLQWTLLGKIQLPVEADSCSSLCWREAAAGLPPLLAVGHSRGGGIWAYQQPSMRWKELCSLPIPAAAQQQQQQQQQQQLQAMHWAPALSRPRELLAASFGSTVALYSLTPAAPQNKTVSNNTLQQPGQQQLAGLQVELVTVMEHPAPVWKLEFNMIGNTLACSLDGMPEVWFWMPVGMQRLEGLAEWSVVSKIKGNPEAKAQAADGHMLD</sequence>
<dbReference type="InterPro" id="IPR015943">
    <property type="entry name" value="WD40/YVTN_repeat-like_dom_sf"/>
</dbReference>
<evidence type="ECO:0000256" key="3">
    <source>
        <dbReference type="ARBA" id="ARBA00022448"/>
    </source>
</evidence>
<evidence type="ECO:0008006" key="11">
    <source>
        <dbReference type="Google" id="ProtNLM"/>
    </source>
</evidence>
<dbReference type="InterPro" id="IPR037363">
    <property type="entry name" value="Sec13/Seh1_fam"/>
</dbReference>
<evidence type="ECO:0000256" key="8">
    <source>
        <dbReference type="SAM" id="MobiDB-lite"/>
    </source>
</evidence>
<gene>
    <name evidence="9" type="ORF">OEZ85_009510</name>
</gene>
<name>A0ABY8U985_TETOB</name>
<accession>A0ABY8U985</accession>
<keyword evidence="3" id="KW-0813">Transport</keyword>
<keyword evidence="4" id="KW-0853">WD repeat</keyword>
<feature type="compositionally biased region" description="Low complexity" evidence="8">
    <location>
        <begin position="94"/>
        <end position="111"/>
    </location>
</feature>
<dbReference type="PANTHER" id="PTHR11024:SF3">
    <property type="entry name" value="NUCLEOPORIN SEH1"/>
    <property type="match status" value="1"/>
</dbReference>
<dbReference type="Gene3D" id="2.130.10.10">
    <property type="entry name" value="YVTN repeat-like/Quinoprotein amine dehydrogenase"/>
    <property type="match status" value="1"/>
</dbReference>
<comment type="similarity">
    <text evidence="2">Belongs to the WD repeat SEC13 family.</text>
</comment>
<evidence type="ECO:0000256" key="5">
    <source>
        <dbReference type="ARBA" id="ARBA00022737"/>
    </source>
</evidence>
<evidence type="ECO:0000313" key="9">
    <source>
        <dbReference type="EMBL" id="WIA18026.1"/>
    </source>
</evidence>
<evidence type="ECO:0000256" key="1">
    <source>
        <dbReference type="ARBA" id="ARBA00004259"/>
    </source>
</evidence>
<keyword evidence="5" id="KW-0677">Repeat</keyword>
<evidence type="ECO:0000256" key="7">
    <source>
        <dbReference type="ARBA" id="ARBA00023242"/>
    </source>
</evidence>
<dbReference type="Proteomes" id="UP001244341">
    <property type="component" value="Chromosome 9b"/>
</dbReference>
<comment type="subcellular location">
    <subcellularLocation>
        <location evidence="1">Nucleus envelope</location>
    </subcellularLocation>
</comment>
<feature type="region of interest" description="Disordered" evidence="8">
    <location>
        <begin position="83"/>
        <end position="121"/>
    </location>
</feature>